<dbReference type="KEGG" id="bze:COCCADRAFT_36889"/>
<proteinExistence type="predicted"/>
<protein>
    <submittedName>
        <fullName evidence="1">Uncharacterized protein</fullName>
    </submittedName>
</protein>
<accession>W6Y7A2</accession>
<dbReference type="HOGENOM" id="CLU_2157941_0_0_1"/>
<name>W6Y7A2_COCC2</name>
<evidence type="ECO:0000313" key="1">
    <source>
        <dbReference type="EMBL" id="EUC33325.1"/>
    </source>
</evidence>
<organism evidence="1 2">
    <name type="scientific">Cochliobolus carbonum (strain 26-R-13)</name>
    <name type="common">Maize leaf spot fungus</name>
    <name type="synonym">Bipolaris zeicola</name>
    <dbReference type="NCBI Taxonomy" id="930089"/>
    <lineage>
        <taxon>Eukaryota</taxon>
        <taxon>Fungi</taxon>
        <taxon>Dikarya</taxon>
        <taxon>Ascomycota</taxon>
        <taxon>Pezizomycotina</taxon>
        <taxon>Dothideomycetes</taxon>
        <taxon>Pleosporomycetidae</taxon>
        <taxon>Pleosporales</taxon>
        <taxon>Pleosporineae</taxon>
        <taxon>Pleosporaceae</taxon>
        <taxon>Bipolaris</taxon>
    </lineage>
</organism>
<dbReference type="RefSeq" id="XP_007712420.1">
    <property type="nucleotide sequence ID" value="XM_007714230.1"/>
</dbReference>
<dbReference type="OrthoDB" id="3691371at2759"/>
<evidence type="ECO:0000313" key="2">
    <source>
        <dbReference type="Proteomes" id="UP000053841"/>
    </source>
</evidence>
<dbReference type="EMBL" id="KI964613">
    <property type="protein sequence ID" value="EUC33325.1"/>
    <property type="molecule type" value="Genomic_DNA"/>
</dbReference>
<dbReference type="AlphaFoldDB" id="W6Y7A2"/>
<dbReference type="Proteomes" id="UP000053841">
    <property type="component" value="Unassembled WGS sequence"/>
</dbReference>
<sequence length="111" mass="12761">MVLRSGGTRLDVIADPIRWMWVVEKFQKQHRMPLAVKYKFHRRCTIAIERSGCVFSPFLAKQIPLTEYNRVSPIRSRLLLDPSSLSSCVRTNKIFSISDLPSGYIRPPGDL</sequence>
<dbReference type="GeneID" id="19148387"/>
<keyword evidence="2" id="KW-1185">Reference proteome</keyword>
<reference evidence="1 2" key="1">
    <citation type="journal article" date="2013" name="PLoS Genet.">
        <title>Comparative genome structure, secondary metabolite, and effector coding capacity across Cochliobolus pathogens.</title>
        <authorList>
            <person name="Condon B.J."/>
            <person name="Leng Y."/>
            <person name="Wu D."/>
            <person name="Bushley K.E."/>
            <person name="Ohm R.A."/>
            <person name="Otillar R."/>
            <person name="Martin J."/>
            <person name="Schackwitz W."/>
            <person name="Grimwood J."/>
            <person name="MohdZainudin N."/>
            <person name="Xue C."/>
            <person name="Wang R."/>
            <person name="Manning V.A."/>
            <person name="Dhillon B."/>
            <person name="Tu Z.J."/>
            <person name="Steffenson B.J."/>
            <person name="Salamov A."/>
            <person name="Sun H."/>
            <person name="Lowry S."/>
            <person name="LaButti K."/>
            <person name="Han J."/>
            <person name="Copeland A."/>
            <person name="Lindquist E."/>
            <person name="Barry K."/>
            <person name="Schmutz J."/>
            <person name="Baker S.E."/>
            <person name="Ciuffetti L.M."/>
            <person name="Grigoriev I.V."/>
            <person name="Zhong S."/>
            <person name="Turgeon B.G."/>
        </authorList>
    </citation>
    <scope>NUCLEOTIDE SEQUENCE [LARGE SCALE GENOMIC DNA]</scope>
    <source>
        <strain evidence="1 2">26-R-13</strain>
    </source>
</reference>
<gene>
    <name evidence="1" type="ORF">COCCADRAFT_36889</name>
</gene>